<evidence type="ECO:0000256" key="2">
    <source>
        <dbReference type="ARBA" id="ARBA00023002"/>
    </source>
</evidence>
<reference evidence="4" key="1">
    <citation type="submission" date="2022-11" db="EMBL/GenBank/DDBJ databases">
        <title>Pseudomonas triclosanedens sp. nov., a triclosan degrader isolated from activated sludge.</title>
        <authorList>
            <person name="Yin Y."/>
            <person name="Lu Z."/>
        </authorList>
    </citation>
    <scope>NUCLEOTIDE SEQUENCE</scope>
    <source>
        <strain evidence="4">ZM23</strain>
    </source>
</reference>
<keyword evidence="2" id="KW-0560">Oxidoreductase</keyword>
<evidence type="ECO:0000259" key="3">
    <source>
        <dbReference type="Pfam" id="PF00724"/>
    </source>
</evidence>
<dbReference type="CDD" id="cd04733">
    <property type="entry name" value="OYE_like_2_FMN"/>
    <property type="match status" value="1"/>
</dbReference>
<name>A0ABY6ZTK3_9PSED</name>
<proteinExistence type="predicted"/>
<dbReference type="EMBL" id="CP113432">
    <property type="protein sequence ID" value="WAI48119.1"/>
    <property type="molecule type" value="Genomic_DNA"/>
</dbReference>
<dbReference type="Gene3D" id="3.20.20.70">
    <property type="entry name" value="Aldolase class I"/>
    <property type="match status" value="1"/>
</dbReference>
<keyword evidence="1" id="KW-0285">Flavoprotein</keyword>
<protein>
    <submittedName>
        <fullName evidence="4">NADH:flavin oxidoreductase/NADH oxidase family protein</fullName>
    </submittedName>
</protein>
<dbReference type="PANTHER" id="PTHR43656:SF2">
    <property type="entry name" value="BINDING OXIDOREDUCTASE, PUTATIVE (AFU_ORTHOLOGUE AFUA_2G08260)-RELATED"/>
    <property type="match status" value="1"/>
</dbReference>
<gene>
    <name evidence="4" type="ORF">OU419_20475</name>
</gene>
<dbReference type="InterPro" id="IPR051799">
    <property type="entry name" value="NADH_flavin_oxidoreductase"/>
</dbReference>
<evidence type="ECO:0000313" key="5">
    <source>
        <dbReference type="Proteomes" id="UP001163624"/>
    </source>
</evidence>
<evidence type="ECO:0000313" key="4">
    <source>
        <dbReference type="EMBL" id="WAI48119.1"/>
    </source>
</evidence>
<dbReference type="SUPFAM" id="SSF51395">
    <property type="entry name" value="FMN-linked oxidoreductases"/>
    <property type="match status" value="1"/>
</dbReference>
<dbReference type="PANTHER" id="PTHR43656">
    <property type="entry name" value="BINDING OXIDOREDUCTASE, PUTATIVE (AFU_ORTHOLOGUE AFUA_2G08260)-RELATED"/>
    <property type="match status" value="1"/>
</dbReference>
<feature type="domain" description="NADH:flavin oxidoreductase/NADH oxidase N-terminal" evidence="3">
    <location>
        <begin position="4"/>
        <end position="340"/>
    </location>
</feature>
<evidence type="ECO:0000256" key="1">
    <source>
        <dbReference type="ARBA" id="ARBA00022630"/>
    </source>
</evidence>
<dbReference type="Proteomes" id="UP001163624">
    <property type="component" value="Chromosome"/>
</dbReference>
<keyword evidence="5" id="KW-1185">Reference proteome</keyword>
<organism evidence="4 5">
    <name type="scientific">Pseudomonas triclosanedens</name>
    <dbReference type="NCBI Taxonomy" id="2961893"/>
    <lineage>
        <taxon>Bacteria</taxon>
        <taxon>Pseudomonadati</taxon>
        <taxon>Pseudomonadota</taxon>
        <taxon>Gammaproteobacteria</taxon>
        <taxon>Pseudomonadales</taxon>
        <taxon>Pseudomonadaceae</taxon>
        <taxon>Pseudomonas</taxon>
    </lineage>
</organism>
<dbReference type="RefSeq" id="WP_254474683.1">
    <property type="nucleotide sequence ID" value="NZ_CP113432.1"/>
</dbReference>
<dbReference type="InterPro" id="IPR013785">
    <property type="entry name" value="Aldolase_TIM"/>
</dbReference>
<sequence length="410" mass="45482">MSPFQPLRLPNGGEIPNRIAKAAMEENMADADQAPSAELLRLYRAWADGGVGLILSGNVMIDGRAMTGPGGVVLENERHLQRFREWARIGRSGGAQFWLQLNHPGRQVQTNLGQDAIAPSVVPMEMGRFSKLFVVAREMTEDDIAEVIRRFVRAATLAEQAGFSGVQIHAAHGYLLSQFLSPLVNKRQDRWGGSLENRARLLLEVVRAVRAAVSPGFCVGVKLNSADFQRGGFDASDARQVVEWLNAEAVDLVELSGGSYEAPAMQGDARDGRTLAREAYFLEFARQMREAARMPLMVTGGIRRLPVAQQVLDSGLDMVGIGTALALEPQLVLHWQRGSQTQPELPAIRWRSKPLAALAYMALVKLQLHRIGARRTPNPQASPLRTLVMEQWRTLRRARQYRRWAARQAD</sequence>
<dbReference type="InterPro" id="IPR001155">
    <property type="entry name" value="OxRdtase_FMN_N"/>
</dbReference>
<accession>A0ABY6ZTK3</accession>
<dbReference type="Pfam" id="PF00724">
    <property type="entry name" value="Oxidored_FMN"/>
    <property type="match status" value="1"/>
</dbReference>